<accession>A0A915HMI5</accession>
<proteinExistence type="predicted"/>
<evidence type="ECO:0000313" key="2">
    <source>
        <dbReference type="WBParaSite" id="nRc.2.0.1.t02731-RA"/>
    </source>
</evidence>
<sequence>MEQSTSDQIPLASFPTFGSGEVLEWYKLKCSIEVHYQAKLTIYAGRVQDASENRRGRTQDAISTLYRQ</sequence>
<reference evidence="2" key="1">
    <citation type="submission" date="2022-11" db="UniProtKB">
        <authorList>
            <consortium name="WormBaseParasite"/>
        </authorList>
    </citation>
    <scope>IDENTIFICATION</scope>
</reference>
<keyword evidence="1" id="KW-1185">Reference proteome</keyword>
<organism evidence="1 2">
    <name type="scientific">Romanomermis culicivorax</name>
    <name type="common">Nematode worm</name>
    <dbReference type="NCBI Taxonomy" id="13658"/>
    <lineage>
        <taxon>Eukaryota</taxon>
        <taxon>Metazoa</taxon>
        <taxon>Ecdysozoa</taxon>
        <taxon>Nematoda</taxon>
        <taxon>Enoplea</taxon>
        <taxon>Dorylaimia</taxon>
        <taxon>Mermithida</taxon>
        <taxon>Mermithoidea</taxon>
        <taxon>Mermithidae</taxon>
        <taxon>Romanomermis</taxon>
    </lineage>
</organism>
<dbReference type="WBParaSite" id="nRc.2.0.1.t02731-RA">
    <property type="protein sequence ID" value="nRc.2.0.1.t02731-RA"/>
    <property type="gene ID" value="nRc.2.0.1.g02731"/>
</dbReference>
<evidence type="ECO:0000313" key="1">
    <source>
        <dbReference type="Proteomes" id="UP000887565"/>
    </source>
</evidence>
<dbReference type="Proteomes" id="UP000887565">
    <property type="component" value="Unplaced"/>
</dbReference>
<dbReference type="AlphaFoldDB" id="A0A915HMI5"/>
<name>A0A915HMI5_ROMCU</name>
<protein>
    <submittedName>
        <fullName evidence="2">Uncharacterized protein</fullName>
    </submittedName>
</protein>